<feature type="binding site" evidence="1">
    <location>
        <position position="186"/>
    </location>
    <ligand>
        <name>Zn(2+)</name>
        <dbReference type="ChEBI" id="CHEBI:29105"/>
    </ligand>
</feature>
<dbReference type="PANTHER" id="PTHR30037">
    <property type="entry name" value="DNA-3-METHYLADENINE GLYCOSYLASE 1"/>
    <property type="match status" value="1"/>
</dbReference>
<evidence type="ECO:0000256" key="1">
    <source>
        <dbReference type="PIRSR" id="PIRSR605019-1"/>
    </source>
</evidence>
<dbReference type="InterPro" id="IPR005019">
    <property type="entry name" value="Adenine_glyco"/>
</dbReference>
<gene>
    <name evidence="2" type="ORF">A2V49_01120</name>
</gene>
<keyword evidence="1" id="KW-0479">Metal-binding</keyword>
<feature type="binding site" evidence="1">
    <location>
        <position position="182"/>
    </location>
    <ligand>
        <name>Zn(2+)</name>
        <dbReference type="ChEBI" id="CHEBI:29105"/>
    </ligand>
</feature>
<accession>A0A1F4UKT1</accession>
<dbReference type="GO" id="GO:0046872">
    <property type="term" value="F:metal ion binding"/>
    <property type="evidence" value="ECO:0007669"/>
    <property type="project" value="UniProtKB-KW"/>
</dbReference>
<protein>
    <submittedName>
        <fullName evidence="2">DNA-3-methyladenine glycosylase</fullName>
    </submittedName>
</protein>
<dbReference type="GO" id="GO:0008725">
    <property type="term" value="F:DNA-3-methyladenine glycosylase activity"/>
    <property type="evidence" value="ECO:0007669"/>
    <property type="project" value="InterPro"/>
</dbReference>
<dbReference type="PANTHER" id="PTHR30037:SF4">
    <property type="entry name" value="DNA-3-METHYLADENINE GLYCOSYLASE I"/>
    <property type="match status" value="1"/>
</dbReference>
<dbReference type="Proteomes" id="UP000178615">
    <property type="component" value="Unassembled WGS sequence"/>
</dbReference>
<dbReference type="EMBL" id="MEUV01000028">
    <property type="protein sequence ID" value="OGC45547.1"/>
    <property type="molecule type" value="Genomic_DNA"/>
</dbReference>
<dbReference type="SUPFAM" id="SSF48150">
    <property type="entry name" value="DNA-glycosylase"/>
    <property type="match status" value="1"/>
</dbReference>
<dbReference type="InterPro" id="IPR052891">
    <property type="entry name" value="DNA-3mA_glycosylase"/>
</dbReference>
<evidence type="ECO:0000313" key="2">
    <source>
        <dbReference type="EMBL" id="OGC45547.1"/>
    </source>
</evidence>
<organism evidence="2 3">
    <name type="scientific">candidate division WWE3 bacterium RBG_19FT_COMBO_34_6</name>
    <dbReference type="NCBI Taxonomy" id="1802612"/>
    <lineage>
        <taxon>Bacteria</taxon>
        <taxon>Katanobacteria</taxon>
    </lineage>
</organism>
<dbReference type="Gene3D" id="1.10.340.30">
    <property type="entry name" value="Hypothetical protein, domain 2"/>
    <property type="match status" value="1"/>
</dbReference>
<dbReference type="Pfam" id="PF03352">
    <property type="entry name" value="Adenine_glyco"/>
    <property type="match status" value="1"/>
</dbReference>
<comment type="caution">
    <text evidence="2">The sequence shown here is derived from an EMBL/GenBank/DDBJ whole genome shotgun (WGS) entry which is preliminary data.</text>
</comment>
<dbReference type="AlphaFoldDB" id="A0A1F4UKT1"/>
<dbReference type="InterPro" id="IPR011257">
    <property type="entry name" value="DNA_glycosylase"/>
</dbReference>
<keyword evidence="1" id="KW-0862">Zinc</keyword>
<feature type="binding site" evidence="1">
    <location>
        <position position="10"/>
    </location>
    <ligand>
        <name>Zn(2+)</name>
        <dbReference type="ChEBI" id="CHEBI:29105"/>
    </ligand>
</feature>
<reference evidence="2 3" key="1">
    <citation type="journal article" date="2016" name="Nat. Commun.">
        <title>Thousands of microbial genomes shed light on interconnected biogeochemical processes in an aquifer system.</title>
        <authorList>
            <person name="Anantharaman K."/>
            <person name="Brown C.T."/>
            <person name="Hug L.A."/>
            <person name="Sharon I."/>
            <person name="Castelle C.J."/>
            <person name="Probst A.J."/>
            <person name="Thomas B.C."/>
            <person name="Singh A."/>
            <person name="Wilkins M.J."/>
            <person name="Karaoz U."/>
            <person name="Brodie E.L."/>
            <person name="Williams K.H."/>
            <person name="Hubbard S.S."/>
            <person name="Banfield J.F."/>
        </authorList>
    </citation>
    <scope>NUCLEOTIDE SEQUENCE [LARGE SCALE GENOMIC DNA]</scope>
</reference>
<name>A0A1F4UKT1_UNCKA</name>
<proteinExistence type="predicted"/>
<sequence>MKNKSKLQRCPWVPLNDDLYIKYHDEEWGRPVFDDRKIFEFLTLEIFQAGLSWKTVLYKRENFRIALDDFDFNKIAKYEEDKINNLMNNKGIIRNKLKISATINNAKRFLEVKKEFKTFSKYMWNWVNNKPVIHKIKKISDYVTYDKTAIKWSKDLKKRGFKFLGPTVLYAHMQAIGMINDHSMDCFCK</sequence>
<dbReference type="GO" id="GO:0006284">
    <property type="term" value="P:base-excision repair"/>
    <property type="evidence" value="ECO:0007669"/>
    <property type="project" value="InterPro"/>
</dbReference>
<feature type="binding site" evidence="1">
    <location>
        <position position="24"/>
    </location>
    <ligand>
        <name>Zn(2+)</name>
        <dbReference type="ChEBI" id="CHEBI:29105"/>
    </ligand>
</feature>
<evidence type="ECO:0000313" key="3">
    <source>
        <dbReference type="Proteomes" id="UP000178615"/>
    </source>
</evidence>